<organism evidence="5 6">
    <name type="scientific">Urbifossiella limnaea</name>
    <dbReference type="NCBI Taxonomy" id="2528023"/>
    <lineage>
        <taxon>Bacteria</taxon>
        <taxon>Pseudomonadati</taxon>
        <taxon>Planctomycetota</taxon>
        <taxon>Planctomycetia</taxon>
        <taxon>Gemmatales</taxon>
        <taxon>Gemmataceae</taxon>
        <taxon>Urbifossiella</taxon>
    </lineage>
</organism>
<feature type="domain" description="Response regulatory" evidence="4">
    <location>
        <begin position="473"/>
        <end position="595"/>
    </location>
</feature>
<dbReference type="SUPFAM" id="SSF52172">
    <property type="entry name" value="CheY-like"/>
    <property type="match status" value="1"/>
</dbReference>
<keyword evidence="3" id="KW-0732">Signal</keyword>
<dbReference type="PROSITE" id="PS50110">
    <property type="entry name" value="RESPONSE_REGULATORY"/>
    <property type="match status" value="1"/>
</dbReference>
<evidence type="ECO:0000256" key="2">
    <source>
        <dbReference type="SAM" id="MobiDB-lite"/>
    </source>
</evidence>
<dbReference type="InterPro" id="IPR011006">
    <property type="entry name" value="CheY-like_superfamily"/>
</dbReference>
<feature type="region of interest" description="Disordered" evidence="2">
    <location>
        <begin position="929"/>
        <end position="956"/>
    </location>
</feature>
<keyword evidence="1" id="KW-0597">Phosphoprotein</keyword>
<feature type="signal peptide" evidence="3">
    <location>
        <begin position="1"/>
        <end position="20"/>
    </location>
</feature>
<dbReference type="AlphaFoldDB" id="A0A517XXN9"/>
<accession>A0A517XXN9</accession>
<proteinExistence type="predicted"/>
<feature type="compositionally biased region" description="Pro residues" evidence="2">
    <location>
        <begin position="931"/>
        <end position="950"/>
    </location>
</feature>
<reference evidence="5 6" key="1">
    <citation type="submission" date="2019-02" db="EMBL/GenBank/DDBJ databases">
        <title>Deep-cultivation of Planctomycetes and their phenomic and genomic characterization uncovers novel biology.</title>
        <authorList>
            <person name="Wiegand S."/>
            <person name="Jogler M."/>
            <person name="Boedeker C."/>
            <person name="Pinto D."/>
            <person name="Vollmers J."/>
            <person name="Rivas-Marin E."/>
            <person name="Kohn T."/>
            <person name="Peeters S.H."/>
            <person name="Heuer A."/>
            <person name="Rast P."/>
            <person name="Oberbeckmann S."/>
            <person name="Bunk B."/>
            <person name="Jeske O."/>
            <person name="Meyerdierks A."/>
            <person name="Storesund J.E."/>
            <person name="Kallscheuer N."/>
            <person name="Luecker S."/>
            <person name="Lage O.M."/>
            <person name="Pohl T."/>
            <person name="Merkel B.J."/>
            <person name="Hornburger P."/>
            <person name="Mueller R.-W."/>
            <person name="Bruemmer F."/>
            <person name="Labrenz M."/>
            <person name="Spormann A.M."/>
            <person name="Op den Camp H."/>
            <person name="Overmann J."/>
            <person name="Amann R."/>
            <person name="Jetten M.S.M."/>
            <person name="Mascher T."/>
            <person name="Medema M.H."/>
            <person name="Devos D.P."/>
            <person name="Kaster A.-K."/>
            <person name="Ovreas L."/>
            <person name="Rohde M."/>
            <person name="Galperin M.Y."/>
            <person name="Jogler C."/>
        </authorList>
    </citation>
    <scope>NUCLEOTIDE SEQUENCE [LARGE SCALE GENOMIC DNA]</scope>
    <source>
        <strain evidence="5 6">ETA_A1</strain>
    </source>
</reference>
<feature type="modified residue" description="4-aspartylphosphate" evidence="1">
    <location>
        <position position="523"/>
    </location>
</feature>
<dbReference type="Proteomes" id="UP000319576">
    <property type="component" value="Chromosome"/>
</dbReference>
<keyword evidence="6" id="KW-1185">Reference proteome</keyword>
<name>A0A517XXN9_9BACT</name>
<dbReference type="InterPro" id="IPR001789">
    <property type="entry name" value="Sig_transdc_resp-reg_receiver"/>
</dbReference>
<feature type="chain" id="PRO_5022120011" description="Response regulatory domain-containing protein" evidence="3">
    <location>
        <begin position="21"/>
        <end position="956"/>
    </location>
</feature>
<evidence type="ECO:0000313" key="6">
    <source>
        <dbReference type="Proteomes" id="UP000319576"/>
    </source>
</evidence>
<protein>
    <recommendedName>
        <fullName evidence="4">Response regulatory domain-containing protein</fullName>
    </recommendedName>
</protein>
<dbReference type="GO" id="GO:0000160">
    <property type="term" value="P:phosphorelay signal transduction system"/>
    <property type="evidence" value="ECO:0007669"/>
    <property type="project" value="InterPro"/>
</dbReference>
<dbReference type="RefSeq" id="WP_145241904.1">
    <property type="nucleotide sequence ID" value="NZ_CP036273.1"/>
</dbReference>
<dbReference type="OrthoDB" id="247290at2"/>
<evidence type="ECO:0000256" key="3">
    <source>
        <dbReference type="SAM" id="SignalP"/>
    </source>
</evidence>
<sequence precursor="true">MLAGLAAAAVVLAAGSPLPAQQEAKGQATPPEELFRDMRGLIREGKFDLAAAYLRAFVGSEPTDPLLLKIEKDYGTTVFQDLRTIRRWSDDPKTDTQARADVEAVIAKARAAVTKQLETPERVNKYIRNLGETEEERLFAELELKRTGDYAVPFMVDALRRNSTPKLTRGILAAIAKQDAHTMGGWLAALDGLPPEFQYAVLAAIATRPDVLELTKAAQTDFTPRLWYAYGKADTLPGLREYAKAALDRLYRDVERRDAAAELVGLARPFANHKANYGGAMNPGTGAPATVAVWQWDAKDERLVKQPAVPVPQADEYFGLRYARWALDVRPDYEAAQALVLTLAAETAMERGKFGDLARTDPTVYRLLADAPANVLNDLLDRAFAENRSALVLALVQVLGDRADRAAATSTPNRPSRLERALDYPNPRVQFAAANALLRSPVPIDGRVRGRVLDVLKRAAAVDPGVPSGAKGQALLADPDRKRADDTAALLRQIGYDVEVYGTGRDMLRRIARASDFDLVVIDRHVPNPELRDLVGHLRADSNAARRPVLVVASADQPIPPSIEQLALRFALLIAATETAPVGMPDPYVADIRRTPETDASERKQIQDRRDAVFATVQKARADRLARVLETSGIELSPNQKFQVKLRIDQLTWAVLAAEFPLSKASAPGAYQTYETLFKQIAVQPAVPEYTRRLGQDHLLTLLTRFAEDVAASPVAQARFEAFRSRVDPEALGLVVRQPRDFPAEARTTRLVGHYPGVKVIPEPHSKTWFEQDVNAAFQDPADRPRDPAEKRATARLAVQWLARMATGEVPGFDAKLASNELLAALRTDELADPAIDGVARLPTAEAQAGLVSLAVTPMRPLPLRARAADAAVRHVQAHGKLTPDALTTTVAQQSGTEADADLRGRLMVLRGLLAPSPSGFVTGLRSYNPPLVPPPAAAAPMTPPATTPPEEPKKD</sequence>
<dbReference type="EMBL" id="CP036273">
    <property type="protein sequence ID" value="QDU22288.1"/>
    <property type="molecule type" value="Genomic_DNA"/>
</dbReference>
<evidence type="ECO:0000256" key="1">
    <source>
        <dbReference type="PROSITE-ProRule" id="PRU00169"/>
    </source>
</evidence>
<evidence type="ECO:0000259" key="4">
    <source>
        <dbReference type="PROSITE" id="PS50110"/>
    </source>
</evidence>
<dbReference type="KEGG" id="uli:ETAA1_42660"/>
<evidence type="ECO:0000313" key="5">
    <source>
        <dbReference type="EMBL" id="QDU22288.1"/>
    </source>
</evidence>
<gene>
    <name evidence="5" type="ORF">ETAA1_42660</name>
</gene>
<dbReference type="Gene3D" id="3.40.50.2300">
    <property type="match status" value="1"/>
</dbReference>